<dbReference type="EMBL" id="BAABGX010000003">
    <property type="protein sequence ID" value="GAA4316104.1"/>
    <property type="molecule type" value="Genomic_DNA"/>
</dbReference>
<keyword evidence="9" id="KW-1185">Reference proteome</keyword>
<feature type="domain" description="Cytochrome c" evidence="7">
    <location>
        <begin position="105"/>
        <end position="189"/>
    </location>
</feature>
<reference evidence="9" key="1">
    <citation type="journal article" date="2019" name="Int. J. Syst. Evol. Microbiol.">
        <title>The Global Catalogue of Microorganisms (GCM) 10K type strain sequencing project: providing services to taxonomists for standard genome sequencing and annotation.</title>
        <authorList>
            <consortium name="The Broad Institute Genomics Platform"/>
            <consortium name="The Broad Institute Genome Sequencing Center for Infectious Disease"/>
            <person name="Wu L."/>
            <person name="Ma J."/>
        </authorList>
    </citation>
    <scope>NUCLEOTIDE SEQUENCE [LARGE SCALE GENOMIC DNA]</scope>
    <source>
        <strain evidence="9">JCM 17917</strain>
    </source>
</reference>
<keyword evidence="2 4" id="KW-0479">Metal-binding</keyword>
<feature type="compositionally biased region" description="Polar residues" evidence="5">
    <location>
        <begin position="200"/>
        <end position="226"/>
    </location>
</feature>
<dbReference type="InterPro" id="IPR009056">
    <property type="entry name" value="Cyt_c-like_dom"/>
</dbReference>
<evidence type="ECO:0000256" key="5">
    <source>
        <dbReference type="SAM" id="MobiDB-lite"/>
    </source>
</evidence>
<gene>
    <name evidence="8" type="ORF">GCM10023183_37190</name>
</gene>
<evidence type="ECO:0000259" key="7">
    <source>
        <dbReference type="PROSITE" id="PS51007"/>
    </source>
</evidence>
<keyword evidence="6" id="KW-0732">Signal</keyword>
<keyword evidence="1 4" id="KW-0349">Heme</keyword>
<dbReference type="Proteomes" id="UP001501844">
    <property type="component" value="Unassembled WGS sequence"/>
</dbReference>
<dbReference type="PANTHER" id="PTHR40394">
    <property type="entry name" value="LIPOPROTEIN-RELATED"/>
    <property type="match status" value="1"/>
</dbReference>
<dbReference type="PROSITE" id="PS51007">
    <property type="entry name" value="CYTC"/>
    <property type="match status" value="1"/>
</dbReference>
<accession>A0ABP8G2U6</accession>
<dbReference type="Gene3D" id="1.10.760.10">
    <property type="entry name" value="Cytochrome c-like domain"/>
    <property type="match status" value="1"/>
</dbReference>
<evidence type="ECO:0000256" key="1">
    <source>
        <dbReference type="ARBA" id="ARBA00022617"/>
    </source>
</evidence>
<protein>
    <recommendedName>
        <fullName evidence="7">Cytochrome c domain-containing protein</fullName>
    </recommendedName>
</protein>
<dbReference type="InterPro" id="IPR036909">
    <property type="entry name" value="Cyt_c-like_dom_sf"/>
</dbReference>
<dbReference type="RefSeq" id="WP_345169652.1">
    <property type="nucleotide sequence ID" value="NZ_BAABGX010000003.1"/>
</dbReference>
<comment type="caution">
    <text evidence="8">The sequence shown here is derived from an EMBL/GenBank/DDBJ whole genome shotgun (WGS) entry which is preliminary data.</text>
</comment>
<dbReference type="SUPFAM" id="SSF46626">
    <property type="entry name" value="Cytochrome c"/>
    <property type="match status" value="1"/>
</dbReference>
<dbReference type="PANTHER" id="PTHR40394:SF2">
    <property type="entry name" value="QUINOL:CYTOCHROME C OXIDOREDUCTASE MEMBRANE PROTEIN"/>
    <property type="match status" value="1"/>
</dbReference>
<dbReference type="Pfam" id="PF13442">
    <property type="entry name" value="Cytochrome_CBB3"/>
    <property type="match status" value="1"/>
</dbReference>
<feature type="chain" id="PRO_5045274697" description="Cytochrome c domain-containing protein" evidence="6">
    <location>
        <begin position="29"/>
        <end position="238"/>
    </location>
</feature>
<evidence type="ECO:0000256" key="3">
    <source>
        <dbReference type="ARBA" id="ARBA00023004"/>
    </source>
</evidence>
<evidence type="ECO:0000313" key="8">
    <source>
        <dbReference type="EMBL" id="GAA4316104.1"/>
    </source>
</evidence>
<sequence>MNNFFRTGAKASVILFSSISLLSCGTDATDPGLEYAPDMYNPVAYEPLKQLDGNYNAFNPGGGNLRVPAANTIARGKLDFYNRLSKDSAEVAGKELKNPLAATPKNLVEGKVLYSRFCAPCHGETGAGDGLVGAKFKGVPNYTQGRYATLPVGHIYHVIVNGRGRMMPHGTQVNPQERWKIAMYVQQLQKGITEVEGAATESTDVASQSADAPAGASTTDNTNPVTGATADSAKNTRN</sequence>
<keyword evidence="3 4" id="KW-0408">Iron</keyword>
<evidence type="ECO:0000256" key="2">
    <source>
        <dbReference type="ARBA" id="ARBA00022723"/>
    </source>
</evidence>
<proteinExistence type="predicted"/>
<name>A0ABP8G2U6_9BACT</name>
<evidence type="ECO:0000313" key="9">
    <source>
        <dbReference type="Proteomes" id="UP001501844"/>
    </source>
</evidence>
<dbReference type="PROSITE" id="PS51257">
    <property type="entry name" value="PROKAR_LIPOPROTEIN"/>
    <property type="match status" value="1"/>
</dbReference>
<organism evidence="8 9">
    <name type="scientific">Nibribacter koreensis</name>
    <dbReference type="NCBI Taxonomy" id="1084519"/>
    <lineage>
        <taxon>Bacteria</taxon>
        <taxon>Pseudomonadati</taxon>
        <taxon>Bacteroidota</taxon>
        <taxon>Cytophagia</taxon>
        <taxon>Cytophagales</taxon>
        <taxon>Hymenobacteraceae</taxon>
        <taxon>Nibribacter</taxon>
    </lineage>
</organism>
<feature type="signal peptide" evidence="6">
    <location>
        <begin position="1"/>
        <end position="28"/>
    </location>
</feature>
<evidence type="ECO:0000256" key="4">
    <source>
        <dbReference type="PROSITE-ProRule" id="PRU00433"/>
    </source>
</evidence>
<feature type="region of interest" description="Disordered" evidence="5">
    <location>
        <begin position="199"/>
        <end position="238"/>
    </location>
</feature>
<evidence type="ECO:0000256" key="6">
    <source>
        <dbReference type="SAM" id="SignalP"/>
    </source>
</evidence>